<dbReference type="InterPro" id="IPR021705">
    <property type="entry name" value="DUF3288"/>
</dbReference>
<reference evidence="1 2" key="2">
    <citation type="submission" date="2018-03" db="EMBL/GenBank/DDBJ databases">
        <title>The ancient ancestry and fast evolution of plastids.</title>
        <authorList>
            <person name="Moore K.R."/>
            <person name="Magnabosco C."/>
            <person name="Momper L."/>
            <person name="Gold D.A."/>
            <person name="Bosak T."/>
            <person name="Fournier G.P."/>
        </authorList>
    </citation>
    <scope>NUCLEOTIDE SEQUENCE [LARGE SCALE GENOMIC DNA]</scope>
    <source>
        <strain evidence="1 2">CCALA 015</strain>
    </source>
</reference>
<gene>
    <name evidence="1" type="ORF">C7B81_03345</name>
</gene>
<dbReference type="Proteomes" id="UP000238218">
    <property type="component" value="Unassembled WGS sequence"/>
</dbReference>
<dbReference type="EMBL" id="PVWP01000002">
    <property type="protein sequence ID" value="PSB38613.1"/>
    <property type="molecule type" value="Genomic_DNA"/>
</dbReference>
<sequence>MDDQNHPLHAIDRETVDRLLAVERPEDAHLVDAARLQMRYAGFPGAADIRDDLERILRLWGLDVAALHARTRAIWAAGFRPGAAPVAEAVGSGFDTASDDVG</sequence>
<evidence type="ECO:0000313" key="1">
    <source>
        <dbReference type="EMBL" id="PSB38613.1"/>
    </source>
</evidence>
<dbReference type="RefSeq" id="WP_106219893.1">
    <property type="nucleotide sequence ID" value="NZ_PVWP01000002.1"/>
</dbReference>
<keyword evidence="2" id="KW-1185">Reference proteome</keyword>
<evidence type="ECO:0000313" key="2">
    <source>
        <dbReference type="Proteomes" id="UP000238218"/>
    </source>
</evidence>
<dbReference type="Pfam" id="PF11691">
    <property type="entry name" value="DUF3288"/>
    <property type="match status" value="1"/>
</dbReference>
<name>A0ABX5FCP7_9CHRO</name>
<proteinExistence type="predicted"/>
<reference evidence="1 2" key="1">
    <citation type="submission" date="2018-02" db="EMBL/GenBank/DDBJ databases">
        <authorList>
            <person name="Moore K."/>
            <person name="Momper L."/>
        </authorList>
    </citation>
    <scope>NUCLEOTIDE SEQUENCE [LARGE SCALE GENOMIC DNA]</scope>
    <source>
        <strain evidence="1 2">CCALA 015</strain>
    </source>
</reference>
<accession>A0ABX5FCP7</accession>
<protein>
    <submittedName>
        <fullName evidence="1">DUF3288 domain-containing protein</fullName>
    </submittedName>
</protein>
<organism evidence="1 2">
    <name type="scientific">Aphanothece cf. minutissima CCALA 015</name>
    <dbReference type="NCBI Taxonomy" id="2107695"/>
    <lineage>
        <taxon>Bacteria</taxon>
        <taxon>Bacillati</taxon>
        <taxon>Cyanobacteriota</taxon>
        <taxon>Cyanophyceae</taxon>
        <taxon>Oscillatoriophycideae</taxon>
        <taxon>Chroococcales</taxon>
        <taxon>Aphanothecaceae</taxon>
        <taxon>Aphanothece</taxon>
    </lineage>
</organism>
<comment type="caution">
    <text evidence="1">The sequence shown here is derived from an EMBL/GenBank/DDBJ whole genome shotgun (WGS) entry which is preliminary data.</text>
</comment>